<reference evidence="2" key="1">
    <citation type="submission" date="2016-10" db="EMBL/GenBank/DDBJ databases">
        <authorList>
            <person name="Varghese N."/>
            <person name="Submissions S."/>
        </authorList>
    </citation>
    <scope>NUCLEOTIDE SEQUENCE [LARGE SCALE GENOMIC DNA]</scope>
    <source>
        <strain evidence="2">LMG 22563</strain>
    </source>
</reference>
<organism evidence="1 2">
    <name type="scientific">Phytopseudomonas argentinensis</name>
    <dbReference type="NCBI Taxonomy" id="289370"/>
    <lineage>
        <taxon>Bacteria</taxon>
        <taxon>Pseudomonadati</taxon>
        <taxon>Pseudomonadota</taxon>
        <taxon>Gammaproteobacteria</taxon>
        <taxon>Pseudomonadales</taxon>
        <taxon>Pseudomonadaceae</taxon>
        <taxon>Phytopseudomonas</taxon>
    </lineage>
</organism>
<proteinExistence type="predicted"/>
<evidence type="ECO:0000313" key="1">
    <source>
        <dbReference type="EMBL" id="SFI74098.1"/>
    </source>
</evidence>
<dbReference type="EMBL" id="FORC01000002">
    <property type="protein sequence ID" value="SFI74098.1"/>
    <property type="molecule type" value="Genomic_DNA"/>
</dbReference>
<sequence length="101" mass="11442">MKPLEEALSLDDPYKRSYPLPTISLAYCRLGEAATTPNLKNTNPFTILAMARKPPLSYEEYLAEIYLLLSNKEHEQNPNTAKQHKEKARELGCPSLSFFGI</sequence>
<gene>
    <name evidence="1" type="ORF">SAMN05216602_2618</name>
</gene>
<dbReference type="AlphaFoldDB" id="A0A1I3KP50"/>
<name>A0A1I3KP50_9GAMM</name>
<protein>
    <submittedName>
        <fullName evidence="1">Uncharacterized protein</fullName>
    </submittedName>
</protein>
<evidence type="ECO:0000313" key="2">
    <source>
        <dbReference type="Proteomes" id="UP000183018"/>
    </source>
</evidence>
<keyword evidence="2" id="KW-1185">Reference proteome</keyword>
<accession>A0A1I3KP50</accession>
<dbReference type="Proteomes" id="UP000183018">
    <property type="component" value="Unassembled WGS sequence"/>
</dbReference>